<reference evidence="2 3" key="1">
    <citation type="journal article" date="2019" name="Int. J. Syst. Evol. Microbiol.">
        <title>The Global Catalogue of Microorganisms (GCM) 10K type strain sequencing project: providing services to taxonomists for standard genome sequencing and annotation.</title>
        <authorList>
            <consortium name="The Broad Institute Genomics Platform"/>
            <consortium name="The Broad Institute Genome Sequencing Center for Infectious Disease"/>
            <person name="Wu L."/>
            <person name="Ma J."/>
        </authorList>
    </citation>
    <scope>NUCLEOTIDE SEQUENCE [LARGE SCALE GENOMIC DNA]</scope>
    <source>
        <strain evidence="2 3">JCM 15628</strain>
    </source>
</reference>
<evidence type="ECO:0000313" key="2">
    <source>
        <dbReference type="EMBL" id="GAA1992704.1"/>
    </source>
</evidence>
<protein>
    <submittedName>
        <fullName evidence="2">Uncharacterized protein</fullName>
    </submittedName>
</protein>
<evidence type="ECO:0000256" key="1">
    <source>
        <dbReference type="SAM" id="MobiDB-lite"/>
    </source>
</evidence>
<name>A0ABN2SU98_9MICO</name>
<sequence length="99" mass="9890">MKVTGVVAPPGALASATARPPVGAFVRAFVGALVAEGVESSDVGRNESLVVPAVVAGAAASGTREGAAASRSSVARTATETRGASSRLSRWFRRPAPFP</sequence>
<evidence type="ECO:0000313" key="3">
    <source>
        <dbReference type="Proteomes" id="UP001500013"/>
    </source>
</evidence>
<feature type="region of interest" description="Disordered" evidence="1">
    <location>
        <begin position="60"/>
        <end position="99"/>
    </location>
</feature>
<comment type="caution">
    <text evidence="2">The sequence shown here is derived from an EMBL/GenBank/DDBJ whole genome shotgun (WGS) entry which is preliminary data.</text>
</comment>
<proteinExistence type="predicted"/>
<accession>A0ABN2SU98</accession>
<keyword evidence="3" id="KW-1185">Reference proteome</keyword>
<gene>
    <name evidence="2" type="ORF">GCM10009817_38590</name>
</gene>
<feature type="compositionally biased region" description="Low complexity" evidence="1">
    <location>
        <begin position="60"/>
        <end position="82"/>
    </location>
</feature>
<dbReference type="Proteomes" id="UP001500013">
    <property type="component" value="Unassembled WGS sequence"/>
</dbReference>
<organism evidence="2 3">
    <name type="scientific">Terrabacter lapilli</name>
    <dbReference type="NCBI Taxonomy" id="436231"/>
    <lineage>
        <taxon>Bacteria</taxon>
        <taxon>Bacillati</taxon>
        <taxon>Actinomycetota</taxon>
        <taxon>Actinomycetes</taxon>
        <taxon>Micrococcales</taxon>
        <taxon>Intrasporangiaceae</taxon>
        <taxon>Terrabacter</taxon>
    </lineage>
</organism>
<dbReference type="EMBL" id="BAAAPU010000011">
    <property type="protein sequence ID" value="GAA1992704.1"/>
    <property type="molecule type" value="Genomic_DNA"/>
</dbReference>